<gene>
    <name evidence="3" type="ORF">OCC_05641</name>
</gene>
<dbReference type="PaxDb" id="523849-OCC_05641"/>
<dbReference type="STRING" id="523849.OCC_05641"/>
<name>H3ZMS8_THELN</name>
<accession>H3ZMS8</accession>
<dbReference type="Gene3D" id="1.10.10.10">
    <property type="entry name" value="Winged helix-like DNA-binding domain superfamily/Winged helix DNA-binding domain"/>
    <property type="match status" value="1"/>
</dbReference>
<dbReference type="CDD" id="cd00090">
    <property type="entry name" value="HTH_ARSR"/>
    <property type="match status" value="1"/>
</dbReference>
<dbReference type="EMBL" id="CP006670">
    <property type="protein sequence ID" value="EHR78725.1"/>
    <property type="molecule type" value="Genomic_DNA"/>
</dbReference>
<keyword evidence="1" id="KW-1133">Transmembrane helix</keyword>
<dbReference type="GeneID" id="16549887"/>
<dbReference type="InterPro" id="IPR036390">
    <property type="entry name" value="WH_DNA-bd_sf"/>
</dbReference>
<dbReference type="GO" id="GO:0003700">
    <property type="term" value="F:DNA-binding transcription factor activity"/>
    <property type="evidence" value="ECO:0007669"/>
    <property type="project" value="InterPro"/>
</dbReference>
<sequence length="303" mass="34501">MNRKLVVSILLLFVFSPLTLAQYTVENIELAVYEDGYVKVTQIITPDEYTVVVDVPLIGGNVKGLMVRDENNEPLLYKLNNSILFIYFENVTNILVTYYTPDLTSKDGPLWSINLTSEVPVTIVFPENAVIVGLNSVPLKIDKNKLIMPPGNISVSYVIERNPSSATLGTEVESNPPSPPQQGVQQETNTKWFFYAIPILAILIAGGYLLIKKQLSESSTSKFSLPLTREEFQKKIEGMDLSRDEMRVLLYLYDRGGKAPQAEMKKMLNIPKTTAWRMFKRLEERGLIRVYKKKRENWVELLF</sequence>
<dbReference type="SUPFAM" id="SSF46785">
    <property type="entry name" value="Winged helix' DNA-binding domain"/>
    <property type="match status" value="1"/>
</dbReference>
<keyword evidence="1" id="KW-0812">Transmembrane</keyword>
<evidence type="ECO:0000259" key="2">
    <source>
        <dbReference type="Pfam" id="PF12802"/>
    </source>
</evidence>
<evidence type="ECO:0000313" key="3">
    <source>
        <dbReference type="EMBL" id="EHR78725.1"/>
    </source>
</evidence>
<dbReference type="HOGENOM" id="CLU_079811_0_0_2"/>
<dbReference type="AlphaFoldDB" id="H3ZMS8"/>
<reference evidence="3 4" key="1">
    <citation type="journal article" date="2012" name="J. Bacteriol.">
        <title>Genome sequence of the model hyperthermophilic archaeon Thermococcus litoralis NS-C.</title>
        <authorList>
            <person name="Gardner A.F."/>
            <person name="Kumar S."/>
            <person name="Perler F.B."/>
        </authorList>
    </citation>
    <scope>NUCLEOTIDE SEQUENCE [LARGE SCALE GENOMIC DNA]</scope>
    <source>
        <strain evidence="4">ATCC 51850 / DSM 5473 / JCM 8560 / NS-C</strain>
    </source>
</reference>
<feature type="transmembrane region" description="Helical" evidence="1">
    <location>
        <begin position="192"/>
        <end position="211"/>
    </location>
</feature>
<protein>
    <submittedName>
        <fullName evidence="3">Membrane protein</fullName>
    </submittedName>
</protein>
<dbReference type="OrthoDB" id="28494at2157"/>
<keyword evidence="1" id="KW-0472">Membrane</keyword>
<dbReference type="KEGG" id="tlt:OCC_05641"/>
<evidence type="ECO:0000256" key="1">
    <source>
        <dbReference type="SAM" id="Phobius"/>
    </source>
</evidence>
<dbReference type="InterPro" id="IPR011991">
    <property type="entry name" value="ArsR-like_HTH"/>
</dbReference>
<dbReference type="Pfam" id="PF12802">
    <property type="entry name" value="MarR_2"/>
    <property type="match status" value="1"/>
</dbReference>
<dbReference type="InterPro" id="IPR000835">
    <property type="entry name" value="HTH_MarR-typ"/>
</dbReference>
<evidence type="ECO:0000313" key="4">
    <source>
        <dbReference type="Proteomes" id="UP000015502"/>
    </source>
</evidence>
<dbReference type="InterPro" id="IPR036388">
    <property type="entry name" value="WH-like_DNA-bd_sf"/>
</dbReference>
<proteinExistence type="predicted"/>
<dbReference type="RefSeq" id="WP_004067998.1">
    <property type="nucleotide sequence ID" value="NC_022084.1"/>
</dbReference>
<dbReference type="Proteomes" id="UP000015502">
    <property type="component" value="Chromosome"/>
</dbReference>
<organism evidence="3 4">
    <name type="scientific">Thermococcus litoralis (strain ATCC 51850 / DSM 5473 / JCM 8560 / NS-C)</name>
    <dbReference type="NCBI Taxonomy" id="523849"/>
    <lineage>
        <taxon>Archaea</taxon>
        <taxon>Methanobacteriati</taxon>
        <taxon>Methanobacteriota</taxon>
        <taxon>Thermococci</taxon>
        <taxon>Thermococcales</taxon>
        <taxon>Thermococcaceae</taxon>
        <taxon>Thermococcus</taxon>
    </lineage>
</organism>
<feature type="domain" description="HTH marR-type" evidence="2">
    <location>
        <begin position="240"/>
        <end position="290"/>
    </location>
</feature>
<keyword evidence="4" id="KW-1185">Reference proteome</keyword>